<name>A0A6A3JEB2_9STRA</name>
<dbReference type="AlphaFoldDB" id="A0A6A3JEB2"/>
<dbReference type="EMBL" id="QXFU01001964">
    <property type="protein sequence ID" value="KAE8992572.1"/>
    <property type="molecule type" value="Genomic_DNA"/>
</dbReference>
<dbReference type="Proteomes" id="UP000435112">
    <property type="component" value="Unassembled WGS sequence"/>
</dbReference>
<protein>
    <submittedName>
        <fullName evidence="1">Uncharacterized protein</fullName>
    </submittedName>
</protein>
<proteinExistence type="predicted"/>
<gene>
    <name evidence="1" type="ORF">PR002_g20503</name>
</gene>
<organism evidence="1 2">
    <name type="scientific">Phytophthora rubi</name>
    <dbReference type="NCBI Taxonomy" id="129364"/>
    <lineage>
        <taxon>Eukaryota</taxon>
        <taxon>Sar</taxon>
        <taxon>Stramenopiles</taxon>
        <taxon>Oomycota</taxon>
        <taxon>Peronosporomycetes</taxon>
        <taxon>Peronosporales</taxon>
        <taxon>Peronosporaceae</taxon>
        <taxon>Phytophthora</taxon>
    </lineage>
</organism>
<comment type="caution">
    <text evidence="1">The sequence shown here is derived from an EMBL/GenBank/DDBJ whole genome shotgun (WGS) entry which is preliminary data.</text>
</comment>
<reference evidence="1 2" key="1">
    <citation type="submission" date="2018-09" db="EMBL/GenBank/DDBJ databases">
        <title>Genomic investigation of the strawberry pathogen Phytophthora fragariae indicates pathogenicity is determined by transcriptional variation in three key races.</title>
        <authorList>
            <person name="Adams T.M."/>
            <person name="Armitage A.D."/>
            <person name="Sobczyk M.K."/>
            <person name="Bates H.J."/>
            <person name="Dunwell J.M."/>
            <person name="Nellist C.F."/>
            <person name="Harrison R.J."/>
        </authorList>
    </citation>
    <scope>NUCLEOTIDE SEQUENCE [LARGE SCALE GENOMIC DNA]</scope>
    <source>
        <strain evidence="1 2">SCRP324</strain>
    </source>
</reference>
<sequence>MLTKATFAPAKLQLTPYEDAFVVEELLSVLTVDTLALEELLLVLTADTLAHAEGGHQKRGADMLLNLTCRSIFLLLKCYKRAATNHQLRTCCNGSSFLR</sequence>
<accession>A0A6A3JEB2</accession>
<evidence type="ECO:0000313" key="1">
    <source>
        <dbReference type="EMBL" id="KAE8992572.1"/>
    </source>
</evidence>
<evidence type="ECO:0000313" key="2">
    <source>
        <dbReference type="Proteomes" id="UP000435112"/>
    </source>
</evidence>